<evidence type="ECO:0000256" key="1">
    <source>
        <dbReference type="ARBA" id="ARBA00023125"/>
    </source>
</evidence>
<dbReference type="Proteomes" id="UP000242224">
    <property type="component" value="Unassembled WGS sequence"/>
</dbReference>
<dbReference type="InterPro" id="IPR011051">
    <property type="entry name" value="RmlC_Cupin_sf"/>
</dbReference>
<dbReference type="InterPro" id="IPR014710">
    <property type="entry name" value="RmlC-like_jellyroll"/>
</dbReference>
<comment type="caution">
    <text evidence="4">The sequence shown here is derived from an EMBL/GenBank/DDBJ whole genome shotgun (WGS) entry which is preliminary data.</text>
</comment>
<feature type="domain" description="HTH cro/C1-type" evidence="3">
    <location>
        <begin position="36"/>
        <end position="90"/>
    </location>
</feature>
<dbReference type="InterPro" id="IPR010982">
    <property type="entry name" value="Lambda_DNA-bd_dom_sf"/>
</dbReference>
<dbReference type="EMBL" id="MPZS01000001">
    <property type="protein sequence ID" value="OOY13619.1"/>
    <property type="molecule type" value="Genomic_DNA"/>
</dbReference>
<dbReference type="SUPFAM" id="SSF51182">
    <property type="entry name" value="RmlC-like cupins"/>
    <property type="match status" value="1"/>
</dbReference>
<dbReference type="Pfam" id="PF13560">
    <property type="entry name" value="HTH_31"/>
    <property type="match status" value="1"/>
</dbReference>
<dbReference type="Pfam" id="PF07883">
    <property type="entry name" value="Cupin_2"/>
    <property type="match status" value="1"/>
</dbReference>
<evidence type="ECO:0000256" key="2">
    <source>
        <dbReference type="SAM" id="MobiDB-lite"/>
    </source>
</evidence>
<protein>
    <recommendedName>
        <fullName evidence="3">HTH cro/C1-type domain-containing protein</fullName>
    </recommendedName>
</protein>
<proteinExistence type="predicted"/>
<reference evidence="4 5" key="1">
    <citation type="submission" date="2016-11" db="EMBL/GenBank/DDBJ databases">
        <title>A multilocus sequence analysis scheme for characterization of bacteria in the genus Thioclava.</title>
        <authorList>
            <person name="Liu Y."/>
            <person name="Shao Z."/>
        </authorList>
    </citation>
    <scope>NUCLEOTIDE SEQUENCE [LARGE SCALE GENOMIC DNA]</scope>
    <source>
        <strain evidence="4 5">11.10-0-13</strain>
    </source>
</reference>
<feature type="compositionally biased region" description="Basic and acidic residues" evidence="2">
    <location>
        <begin position="1"/>
        <end position="21"/>
    </location>
</feature>
<accession>A0ABX3MPZ4</accession>
<dbReference type="CDD" id="cd00093">
    <property type="entry name" value="HTH_XRE"/>
    <property type="match status" value="1"/>
</dbReference>
<evidence type="ECO:0000313" key="5">
    <source>
        <dbReference type="Proteomes" id="UP000242224"/>
    </source>
</evidence>
<dbReference type="InterPro" id="IPR050807">
    <property type="entry name" value="TransReg_Diox_bact_type"/>
</dbReference>
<dbReference type="Gene3D" id="2.60.120.10">
    <property type="entry name" value="Jelly Rolls"/>
    <property type="match status" value="1"/>
</dbReference>
<organism evidence="4 5">
    <name type="scientific">Thioclava marina</name>
    <dbReference type="NCBI Taxonomy" id="1915077"/>
    <lineage>
        <taxon>Bacteria</taxon>
        <taxon>Pseudomonadati</taxon>
        <taxon>Pseudomonadota</taxon>
        <taxon>Alphaproteobacteria</taxon>
        <taxon>Rhodobacterales</taxon>
        <taxon>Paracoccaceae</taxon>
        <taxon>Thioclava</taxon>
    </lineage>
</organism>
<dbReference type="PROSITE" id="PS50943">
    <property type="entry name" value="HTH_CROC1"/>
    <property type="match status" value="1"/>
</dbReference>
<dbReference type="SMART" id="SM00530">
    <property type="entry name" value="HTH_XRE"/>
    <property type="match status" value="1"/>
</dbReference>
<dbReference type="InterPro" id="IPR001387">
    <property type="entry name" value="Cro/C1-type_HTH"/>
</dbReference>
<name>A0ABX3MPZ4_9RHOB</name>
<keyword evidence="5" id="KW-1185">Reference proteome</keyword>
<dbReference type="CDD" id="cd02209">
    <property type="entry name" value="cupin_XRE_C"/>
    <property type="match status" value="1"/>
</dbReference>
<dbReference type="PANTHER" id="PTHR46797">
    <property type="entry name" value="HTH-TYPE TRANSCRIPTIONAL REGULATOR"/>
    <property type="match status" value="1"/>
</dbReference>
<dbReference type="SUPFAM" id="SSF47413">
    <property type="entry name" value="lambda repressor-like DNA-binding domains"/>
    <property type="match status" value="1"/>
</dbReference>
<dbReference type="PANTHER" id="PTHR46797:SF2">
    <property type="entry name" value="TRANSCRIPTIONAL REGULATOR"/>
    <property type="match status" value="1"/>
</dbReference>
<evidence type="ECO:0000259" key="3">
    <source>
        <dbReference type="PROSITE" id="PS50943"/>
    </source>
</evidence>
<sequence length="214" mass="23127">MGVKIRHDDDRGTGRDGDRGTAESTQRTMSDLGARLRETRKARGKTLQVLAKEVGCSPSMLSKIETDQATPSLRTLHRILAALDTSIVALFASEGSQDEISVMRAEQRPSVKVSHGGASGAILLERLTPTFPDLMLDANIHALEPGAESGGDIHHAGQEVGYILEGRVELIVDGQSHFLGPGDSFFFASNLPHRYRNIDPGTSRILWVATPATF</sequence>
<dbReference type="InterPro" id="IPR013096">
    <property type="entry name" value="Cupin_2"/>
</dbReference>
<evidence type="ECO:0000313" key="4">
    <source>
        <dbReference type="EMBL" id="OOY13619.1"/>
    </source>
</evidence>
<keyword evidence="1" id="KW-0238">DNA-binding</keyword>
<gene>
    <name evidence="4" type="ORF">BMG00_07585</name>
</gene>
<feature type="region of interest" description="Disordered" evidence="2">
    <location>
        <begin position="1"/>
        <end position="32"/>
    </location>
</feature>
<dbReference type="Gene3D" id="1.10.260.40">
    <property type="entry name" value="lambda repressor-like DNA-binding domains"/>
    <property type="match status" value="1"/>
</dbReference>